<dbReference type="HOGENOM" id="CLU_2532080_0_0_1"/>
<keyword evidence="2" id="KW-1185">Reference proteome</keyword>
<dbReference type="EMBL" id="FN596502">
    <property type="protein sequence ID" value="CCB60250.1"/>
    <property type="molecule type" value="Genomic_DNA"/>
</dbReference>
<evidence type="ECO:0000313" key="2">
    <source>
        <dbReference type="Proteomes" id="UP000009183"/>
    </source>
</evidence>
<accession>F6HZY4</accession>
<reference evidence="2" key="1">
    <citation type="journal article" date="2007" name="Nature">
        <title>The grapevine genome sequence suggests ancestral hexaploidization in major angiosperm phyla.</title>
        <authorList>
            <consortium name="The French-Italian Public Consortium for Grapevine Genome Characterization."/>
            <person name="Jaillon O."/>
            <person name="Aury J.-M."/>
            <person name="Noel B."/>
            <person name="Policriti A."/>
            <person name="Clepet C."/>
            <person name="Casagrande A."/>
            <person name="Choisne N."/>
            <person name="Aubourg S."/>
            <person name="Vitulo N."/>
            <person name="Jubin C."/>
            <person name="Vezzi A."/>
            <person name="Legeai F."/>
            <person name="Hugueney P."/>
            <person name="Dasilva C."/>
            <person name="Horner D."/>
            <person name="Mica E."/>
            <person name="Jublot D."/>
            <person name="Poulain J."/>
            <person name="Bruyere C."/>
            <person name="Billault A."/>
            <person name="Segurens B."/>
            <person name="Gouyvenoux M."/>
            <person name="Ugarte E."/>
            <person name="Cattonaro F."/>
            <person name="Anthouard V."/>
            <person name="Vico V."/>
            <person name="Del Fabbro C."/>
            <person name="Alaux M."/>
            <person name="Di Gaspero G."/>
            <person name="Dumas V."/>
            <person name="Felice N."/>
            <person name="Paillard S."/>
            <person name="Juman I."/>
            <person name="Moroldo M."/>
            <person name="Scalabrin S."/>
            <person name="Canaguier A."/>
            <person name="Le Clainche I."/>
            <person name="Malacrida G."/>
            <person name="Durand E."/>
            <person name="Pesole G."/>
            <person name="Laucou V."/>
            <person name="Chatelet P."/>
            <person name="Merdinoglu D."/>
            <person name="Delledonne M."/>
            <person name="Pezzotti M."/>
            <person name="Lecharny A."/>
            <person name="Scarpelli C."/>
            <person name="Artiguenave F."/>
            <person name="Pe M.E."/>
            <person name="Valle G."/>
            <person name="Morgante M."/>
            <person name="Caboche M."/>
            <person name="Adam-Blondon A.-F."/>
            <person name="Weissenbach J."/>
            <person name="Quetier F."/>
            <person name="Wincker P."/>
        </authorList>
    </citation>
    <scope>NUCLEOTIDE SEQUENCE [LARGE SCALE GENOMIC DNA]</scope>
    <source>
        <strain evidence="2">cv. Pinot noir / PN40024</strain>
    </source>
</reference>
<proteinExistence type="predicted"/>
<dbReference type="InterPro" id="IPR050151">
    <property type="entry name" value="Class-I_Pyr_Nuc-Dis_Oxidored"/>
</dbReference>
<name>F6HZY4_VITVI</name>
<evidence type="ECO:0008006" key="3">
    <source>
        <dbReference type="Google" id="ProtNLM"/>
    </source>
</evidence>
<dbReference type="OrthoDB" id="361797at2759"/>
<dbReference type="PANTHER" id="PTHR22912:SF223">
    <property type="entry name" value="DIHYDROLIPOYL DEHYDROGENASE 1, MITOCHONDRIAL"/>
    <property type="match status" value="1"/>
</dbReference>
<dbReference type="Gene3D" id="3.50.50.60">
    <property type="entry name" value="FAD/NAD(P)-binding domain"/>
    <property type="match status" value="1"/>
</dbReference>
<dbReference type="SUPFAM" id="SSF51905">
    <property type="entry name" value="FAD/NAD(P)-binding domain"/>
    <property type="match status" value="1"/>
</dbReference>
<dbReference type="InterPro" id="IPR036188">
    <property type="entry name" value="FAD/NAD-bd_sf"/>
</dbReference>
<organism evidence="1 2">
    <name type="scientific">Vitis vinifera</name>
    <name type="common">Grape</name>
    <dbReference type="NCBI Taxonomy" id="29760"/>
    <lineage>
        <taxon>Eukaryota</taxon>
        <taxon>Viridiplantae</taxon>
        <taxon>Streptophyta</taxon>
        <taxon>Embryophyta</taxon>
        <taxon>Tracheophyta</taxon>
        <taxon>Spermatophyta</taxon>
        <taxon>Magnoliopsida</taxon>
        <taxon>eudicotyledons</taxon>
        <taxon>Gunneridae</taxon>
        <taxon>Pentapetalae</taxon>
        <taxon>rosids</taxon>
        <taxon>Vitales</taxon>
        <taxon>Vitaceae</taxon>
        <taxon>Viteae</taxon>
        <taxon>Vitis</taxon>
    </lineage>
</organism>
<dbReference type="Proteomes" id="UP000009183">
    <property type="component" value="Chromosome 7"/>
</dbReference>
<protein>
    <recommendedName>
        <fullName evidence="3">FAD/NAD(P)-binding domain-containing protein</fullName>
    </recommendedName>
</protein>
<dbReference type="AlphaFoldDB" id="F6HZY4"/>
<dbReference type="InParanoid" id="F6HZY4"/>
<dbReference type="PANTHER" id="PTHR22912">
    <property type="entry name" value="DISULFIDE OXIDOREDUCTASE"/>
    <property type="match status" value="1"/>
</dbReference>
<gene>
    <name evidence="1" type="ordered locus">VIT_07s0005g05740</name>
</gene>
<dbReference type="eggNOG" id="KOG1335">
    <property type="taxonomic scope" value="Eukaryota"/>
</dbReference>
<sequence>MEGQVCKQFQRVLEKQKMQSMFRIKVASVDTSGDLVKLTLEPAASGEQSTLEADFVLVSAGVRAIDDVILGSMLTHKAEEEGSL</sequence>
<dbReference type="PaxDb" id="29760-VIT_07s0005g05740.t01"/>
<dbReference type="STRING" id="29760.F6HZY4"/>
<evidence type="ECO:0000313" key="1">
    <source>
        <dbReference type="EMBL" id="CCB60250.1"/>
    </source>
</evidence>